<dbReference type="Pfam" id="PF12680">
    <property type="entry name" value="SnoaL_2"/>
    <property type="match status" value="1"/>
</dbReference>
<dbReference type="Proteomes" id="UP000039324">
    <property type="component" value="Unassembled WGS sequence"/>
</dbReference>
<reference evidence="3 5" key="2">
    <citation type="submission" date="2018-03" db="EMBL/GenBank/DDBJ databases">
        <authorList>
            <person name="Fogelqvist J."/>
        </authorList>
    </citation>
    <scope>NUCLEOTIDE SEQUENCE [LARGE SCALE GENOMIC DNA]</scope>
</reference>
<accession>A0A0G4IRG7</accession>
<protein>
    <recommendedName>
        <fullName evidence="1">SnoaL-like domain-containing protein</fullName>
    </recommendedName>
</protein>
<dbReference type="InterPro" id="IPR032710">
    <property type="entry name" value="NTF2-like_dom_sf"/>
</dbReference>
<evidence type="ECO:0000313" key="2">
    <source>
        <dbReference type="EMBL" id="CEO97739.1"/>
    </source>
</evidence>
<evidence type="ECO:0000313" key="4">
    <source>
        <dbReference type="Proteomes" id="UP000039324"/>
    </source>
</evidence>
<dbReference type="InterPro" id="IPR037401">
    <property type="entry name" value="SnoaL-like"/>
</dbReference>
<reference evidence="2 4" key="1">
    <citation type="submission" date="2015-02" db="EMBL/GenBank/DDBJ databases">
        <authorList>
            <person name="Chooi Y.-H."/>
        </authorList>
    </citation>
    <scope>NUCLEOTIDE SEQUENCE [LARGE SCALE GENOMIC DNA]</scope>
    <source>
        <strain evidence="2">E3</strain>
    </source>
</reference>
<dbReference type="SUPFAM" id="SSF54427">
    <property type="entry name" value="NTF2-like"/>
    <property type="match status" value="1"/>
</dbReference>
<keyword evidence="4" id="KW-1185">Reference proteome</keyword>
<organism evidence="2 4">
    <name type="scientific">Plasmodiophora brassicae</name>
    <name type="common">Clubroot disease agent</name>
    <dbReference type="NCBI Taxonomy" id="37360"/>
    <lineage>
        <taxon>Eukaryota</taxon>
        <taxon>Sar</taxon>
        <taxon>Rhizaria</taxon>
        <taxon>Endomyxa</taxon>
        <taxon>Phytomyxea</taxon>
        <taxon>Plasmodiophorida</taxon>
        <taxon>Plasmodiophoridae</taxon>
        <taxon>Plasmodiophora</taxon>
    </lineage>
</organism>
<geneLocation type="mitochondrion" evidence="3"/>
<dbReference type="EMBL" id="CDSF01000080">
    <property type="protein sequence ID" value="CEO97739.1"/>
    <property type="molecule type" value="Genomic_DNA"/>
</dbReference>
<gene>
    <name evidence="2" type="ORF">PBRA_005853</name>
    <name evidence="3" type="ORF">PLBR_LOCUS5499</name>
</gene>
<name>A0A0G4IRG7_PLABS</name>
<evidence type="ECO:0000313" key="5">
    <source>
        <dbReference type="Proteomes" id="UP000290189"/>
    </source>
</evidence>
<feature type="domain" description="SnoaL-like" evidence="1">
    <location>
        <begin position="17"/>
        <end position="126"/>
    </location>
</feature>
<evidence type="ECO:0000313" key="3">
    <source>
        <dbReference type="EMBL" id="SPQ98284.1"/>
    </source>
</evidence>
<dbReference type="Proteomes" id="UP000290189">
    <property type="component" value="Unassembled WGS sequence"/>
</dbReference>
<dbReference type="EMBL" id="OVEO01000009">
    <property type="protein sequence ID" value="SPQ98284.1"/>
    <property type="molecule type" value="Genomic_DNA"/>
</dbReference>
<evidence type="ECO:0000259" key="1">
    <source>
        <dbReference type="Pfam" id="PF12680"/>
    </source>
</evidence>
<dbReference type="AlphaFoldDB" id="A0A0G4IRG7"/>
<keyword evidence="3" id="KW-0496">Mitochondrion</keyword>
<sequence>MKADVGKVKETLLGLENYINERWNKGDVDGALEIYSDDVTYFDPMTDGLLAGRQQVEAYFRKFFEGKLNIVRNDFLNTKVIVNDAGDMGIVTYNLINYVPDGKGGEKRGTPWNSTQVYRLIDGKWRTVHVNWSITKLPAAMQALMS</sequence>
<proteinExistence type="predicted"/>
<dbReference type="Gene3D" id="3.10.450.50">
    <property type="match status" value="1"/>
</dbReference>